<gene>
    <name evidence="2" type="ORF">PCOR1329_LOCUS45313</name>
</gene>
<protein>
    <submittedName>
        <fullName evidence="2">Uncharacterized protein</fullName>
    </submittedName>
</protein>
<feature type="region of interest" description="Disordered" evidence="1">
    <location>
        <begin position="34"/>
        <end position="54"/>
    </location>
</feature>
<dbReference type="Proteomes" id="UP001189429">
    <property type="component" value="Unassembled WGS sequence"/>
</dbReference>
<sequence>MEAVFIPMESIAISNVTIIMVGMSIFATPSWGQRRGGDGSAAGSPPTKKQVSELLPGGEDVSTVAKLRVVPTKLSLVNAADIREVTGALWNIMTADGKGIVATRMLGQGRVYYEAAKTAKNDPAAQEAPGQPYARVFAGLMQGVAEHSNLDESTMVPQADPLGKVLRCKCKPAKPKEGRPRLAKVTVAMGAEHDSLQRIWAKSLAMNGGVLKRGSAPRGPLKRAAQECGTTFQGQPSRYARRAAGVRGLLAYNREAGVTEQEYDEWLYTVHYHDLLANPALRGITLSTVLAEKPILSSGLEVGVDPATSFWRLVELHFDSLQDYRQYVEWFKSHVIPQPRTPAGRSSFRFYVLSSAEEMVRLGPAS</sequence>
<comment type="caution">
    <text evidence="2">The sequence shown here is derived from an EMBL/GenBank/DDBJ whole genome shotgun (WGS) entry which is preliminary data.</text>
</comment>
<dbReference type="EMBL" id="CAUYUJ010015448">
    <property type="protein sequence ID" value="CAK0854026.1"/>
    <property type="molecule type" value="Genomic_DNA"/>
</dbReference>
<evidence type="ECO:0000313" key="3">
    <source>
        <dbReference type="Proteomes" id="UP001189429"/>
    </source>
</evidence>
<reference evidence="2" key="1">
    <citation type="submission" date="2023-10" db="EMBL/GenBank/DDBJ databases">
        <authorList>
            <person name="Chen Y."/>
            <person name="Shah S."/>
            <person name="Dougan E. K."/>
            <person name="Thang M."/>
            <person name="Chan C."/>
        </authorList>
    </citation>
    <scope>NUCLEOTIDE SEQUENCE [LARGE SCALE GENOMIC DNA]</scope>
</reference>
<keyword evidence="3" id="KW-1185">Reference proteome</keyword>
<accession>A0ABN9U543</accession>
<evidence type="ECO:0000256" key="1">
    <source>
        <dbReference type="SAM" id="MobiDB-lite"/>
    </source>
</evidence>
<evidence type="ECO:0000313" key="2">
    <source>
        <dbReference type="EMBL" id="CAK0854026.1"/>
    </source>
</evidence>
<organism evidence="2 3">
    <name type="scientific">Prorocentrum cordatum</name>
    <dbReference type="NCBI Taxonomy" id="2364126"/>
    <lineage>
        <taxon>Eukaryota</taxon>
        <taxon>Sar</taxon>
        <taxon>Alveolata</taxon>
        <taxon>Dinophyceae</taxon>
        <taxon>Prorocentrales</taxon>
        <taxon>Prorocentraceae</taxon>
        <taxon>Prorocentrum</taxon>
    </lineage>
</organism>
<proteinExistence type="predicted"/>
<name>A0ABN9U543_9DINO</name>